<organism evidence="2 3">
    <name type="scientific">Romanomermis culicivorax</name>
    <name type="common">Nematode worm</name>
    <dbReference type="NCBI Taxonomy" id="13658"/>
    <lineage>
        <taxon>Eukaryota</taxon>
        <taxon>Metazoa</taxon>
        <taxon>Ecdysozoa</taxon>
        <taxon>Nematoda</taxon>
        <taxon>Enoplea</taxon>
        <taxon>Dorylaimia</taxon>
        <taxon>Mermithida</taxon>
        <taxon>Mermithoidea</taxon>
        <taxon>Mermithidae</taxon>
        <taxon>Romanomermis</taxon>
    </lineage>
</organism>
<protein>
    <submittedName>
        <fullName evidence="3">Uncharacterized protein</fullName>
    </submittedName>
</protein>
<reference evidence="3" key="1">
    <citation type="submission" date="2022-11" db="UniProtKB">
        <authorList>
            <consortium name="WormBaseParasite"/>
        </authorList>
    </citation>
    <scope>IDENTIFICATION</scope>
</reference>
<feature type="region of interest" description="Disordered" evidence="1">
    <location>
        <begin position="26"/>
        <end position="48"/>
    </location>
</feature>
<feature type="compositionally biased region" description="Basic and acidic residues" evidence="1">
    <location>
        <begin position="38"/>
        <end position="48"/>
    </location>
</feature>
<dbReference type="WBParaSite" id="nRc.2.0.1.t36645-RA">
    <property type="protein sequence ID" value="nRc.2.0.1.t36645-RA"/>
    <property type="gene ID" value="nRc.2.0.1.g36645"/>
</dbReference>
<sequence length="152" mass="16919">MDDSIKLRLIVDKALDTEEVSIIDSDRAKTPGGDLDDDSNKSVASDETKAHKEHYAQITIPDCNVAIASNIDDDLCLFLERASKWPVQFLGRKILLNSQRAYLAASSLQNKWSTDETNPKTQIDLFEKGRNQKSRLQSGLIPLSMAGIDVRT</sequence>
<name>A0A915KE36_ROMCU</name>
<dbReference type="Proteomes" id="UP000887565">
    <property type="component" value="Unplaced"/>
</dbReference>
<keyword evidence="2" id="KW-1185">Reference proteome</keyword>
<dbReference type="AlphaFoldDB" id="A0A915KE36"/>
<proteinExistence type="predicted"/>
<evidence type="ECO:0000313" key="3">
    <source>
        <dbReference type="WBParaSite" id="nRc.2.0.1.t36645-RA"/>
    </source>
</evidence>
<evidence type="ECO:0000313" key="2">
    <source>
        <dbReference type="Proteomes" id="UP000887565"/>
    </source>
</evidence>
<accession>A0A915KE36</accession>
<evidence type="ECO:0000256" key="1">
    <source>
        <dbReference type="SAM" id="MobiDB-lite"/>
    </source>
</evidence>